<dbReference type="Proteomes" id="UP001140453">
    <property type="component" value="Unassembled WGS sequence"/>
</dbReference>
<dbReference type="Pfam" id="PF20150">
    <property type="entry name" value="2EXR"/>
    <property type="match status" value="1"/>
</dbReference>
<proteinExistence type="predicted"/>
<evidence type="ECO:0000313" key="3">
    <source>
        <dbReference type="Proteomes" id="UP001140453"/>
    </source>
</evidence>
<evidence type="ECO:0000259" key="1">
    <source>
        <dbReference type="Pfam" id="PF20150"/>
    </source>
</evidence>
<name>A0A9W9CUL7_9PEZI</name>
<dbReference type="EMBL" id="JAPEVB010000005">
    <property type="protein sequence ID" value="KAJ4387693.1"/>
    <property type="molecule type" value="Genomic_DNA"/>
</dbReference>
<keyword evidence="3" id="KW-1185">Reference proteome</keyword>
<accession>A0A9W9CUL7</accession>
<dbReference type="InterPro" id="IPR045518">
    <property type="entry name" value="2EXR"/>
</dbReference>
<reference evidence="2" key="1">
    <citation type="submission" date="2022-10" db="EMBL/GenBank/DDBJ databases">
        <title>Tapping the CABI collections for fungal endophytes: first genome assemblies for Collariella, Neodidymelliopsis, Ascochyta clinopodiicola, Didymella pomorum, Didymosphaeria variabile, Neocosmospora piperis and Neocucurbitaria cava.</title>
        <authorList>
            <person name="Hill R."/>
        </authorList>
    </citation>
    <scope>NUCLEOTIDE SEQUENCE</scope>
    <source>
        <strain evidence="2">IMI 355082</strain>
    </source>
</reference>
<dbReference type="AlphaFoldDB" id="A0A9W9CUL7"/>
<dbReference type="OrthoDB" id="3473305at2759"/>
<feature type="domain" description="2EXR" evidence="1">
    <location>
        <begin position="23"/>
        <end position="117"/>
    </location>
</feature>
<organism evidence="2 3">
    <name type="scientific">Gnomoniopsis smithogilvyi</name>
    <dbReference type="NCBI Taxonomy" id="1191159"/>
    <lineage>
        <taxon>Eukaryota</taxon>
        <taxon>Fungi</taxon>
        <taxon>Dikarya</taxon>
        <taxon>Ascomycota</taxon>
        <taxon>Pezizomycotina</taxon>
        <taxon>Sordariomycetes</taxon>
        <taxon>Sordariomycetidae</taxon>
        <taxon>Diaporthales</taxon>
        <taxon>Gnomoniaceae</taxon>
        <taxon>Gnomoniopsis</taxon>
    </lineage>
</organism>
<gene>
    <name evidence="2" type="ORF">N0V93_008292</name>
</gene>
<protein>
    <recommendedName>
        <fullName evidence="1">2EXR domain-containing protein</fullName>
    </recommendedName>
</protein>
<evidence type="ECO:0000313" key="2">
    <source>
        <dbReference type="EMBL" id="KAJ4387693.1"/>
    </source>
</evidence>
<sequence>MVVLAMVQYVHNPDQEERKNMAVFADLPAELRIQIWELCVHHSVEPGVFVWGTGTNRKKADYYQQRDVPFPRVRKRRYPLVTNTCSESRHHLLSPSVADRYHIGQDHRPLDPDIDIIFLRWPAHLHRMRMVIKLAIKYGNPQPWPARVTRLALSQECADLCHNNIMFGTDFERWRLFETLLCHQRALPQRALREVSLVHVGSEVDLDVPDPLVELAEWTPARSTMHERETLLTMRARLAKELEAADRAWAYRPHRQDDAAAEAPEGTGRTALCVKRMVIPGSVTERSRWKMRMASMARWWVRQSQAAT</sequence>
<comment type="caution">
    <text evidence="2">The sequence shown here is derived from an EMBL/GenBank/DDBJ whole genome shotgun (WGS) entry which is preliminary data.</text>
</comment>